<feature type="compositionally biased region" description="Basic and acidic residues" evidence="9">
    <location>
        <begin position="193"/>
        <end position="206"/>
    </location>
</feature>
<dbReference type="Pfam" id="PF10235">
    <property type="entry name" value="Cript"/>
    <property type="match status" value="1"/>
</dbReference>
<dbReference type="GO" id="GO:0005681">
    <property type="term" value="C:spliceosomal complex"/>
    <property type="evidence" value="ECO:0007669"/>
    <property type="project" value="UniProtKB-KW"/>
</dbReference>
<feature type="compositionally biased region" description="Pro residues" evidence="9">
    <location>
        <begin position="232"/>
        <end position="242"/>
    </location>
</feature>
<dbReference type="GO" id="GO:0005737">
    <property type="term" value="C:cytoplasm"/>
    <property type="evidence" value="ECO:0007669"/>
    <property type="project" value="UniProtKB-SubCell"/>
</dbReference>
<comment type="subcellular location">
    <subcellularLocation>
        <location evidence="1">Cytoplasm</location>
    </subcellularLocation>
</comment>
<dbReference type="GO" id="GO:0031122">
    <property type="term" value="P:cytoplasmic microtubule organization"/>
    <property type="evidence" value="ECO:0007669"/>
    <property type="project" value="TreeGrafter"/>
</dbReference>
<evidence type="ECO:0000256" key="5">
    <source>
        <dbReference type="ARBA" id="ARBA00022664"/>
    </source>
</evidence>
<dbReference type="PANTHER" id="PTHR11805:SF1">
    <property type="entry name" value="CYSTEINE-RICH PDZ-BINDING PROTEIN"/>
    <property type="match status" value="1"/>
</dbReference>
<keyword evidence="4" id="KW-0963">Cytoplasm</keyword>
<sequence>MVCDDCKSKLSSLATGDPFKGGSSGGPASSRQATNTLLRRGVTSNPYGHHCSICKQRCQVQGATFCTICAYAKGVCAICGKQVLDISMYKMSEGGGFNAVRAREQKAYKSAAQIAREEAQAELFAHLAQVGQVGKMPTKAALEAAGKKELAAALVAGYGGLHAAADAMGLSKRQLNEEAELRKEAKAQAAQKAAERARLAPPREEAPSAAPADDDLPPGVTPRAAAPRAAVAPPPPPPPAAPATPTSWEYDPNSGLYFQLSSRCYYDLKAAQFFKDGVCRPQRRVSLRSSRERIIIATDAR</sequence>
<gene>
    <name evidence="10" type="ORF">AB1Y20_006936</name>
</gene>
<feature type="compositionally biased region" description="Low complexity" evidence="9">
    <location>
        <begin position="207"/>
        <end position="231"/>
    </location>
</feature>
<protein>
    <recommendedName>
        <fullName evidence="3">Cysteine-rich PDZ-binding protein</fullName>
    </recommendedName>
    <alternativeName>
        <fullName evidence="8">Cysteine-rich interactor of PDZ three</fullName>
    </alternativeName>
</protein>
<evidence type="ECO:0000256" key="6">
    <source>
        <dbReference type="ARBA" id="ARBA00022728"/>
    </source>
</evidence>
<dbReference type="EMBL" id="JBGBPQ010000015">
    <property type="protein sequence ID" value="KAL1510636.1"/>
    <property type="molecule type" value="Genomic_DNA"/>
</dbReference>
<evidence type="ECO:0000256" key="3">
    <source>
        <dbReference type="ARBA" id="ARBA00018615"/>
    </source>
</evidence>
<dbReference type="GO" id="GO:0008380">
    <property type="term" value="P:RNA splicing"/>
    <property type="evidence" value="ECO:0007669"/>
    <property type="project" value="UniProtKB-KW"/>
</dbReference>
<keyword evidence="11" id="KW-1185">Reference proteome</keyword>
<dbReference type="AlphaFoldDB" id="A0AB34J235"/>
<keyword evidence="5" id="KW-0507">mRNA processing</keyword>
<organism evidence="10 11">
    <name type="scientific">Prymnesium parvum</name>
    <name type="common">Toxic golden alga</name>
    <dbReference type="NCBI Taxonomy" id="97485"/>
    <lineage>
        <taxon>Eukaryota</taxon>
        <taxon>Haptista</taxon>
        <taxon>Haptophyta</taxon>
        <taxon>Prymnesiophyceae</taxon>
        <taxon>Prymnesiales</taxon>
        <taxon>Prymnesiaceae</taxon>
        <taxon>Prymnesium</taxon>
    </lineage>
</organism>
<evidence type="ECO:0000256" key="2">
    <source>
        <dbReference type="ARBA" id="ARBA00009021"/>
    </source>
</evidence>
<comment type="caution">
    <text evidence="10">The sequence shown here is derived from an EMBL/GenBank/DDBJ whole genome shotgun (WGS) entry which is preliminary data.</text>
</comment>
<evidence type="ECO:0000256" key="4">
    <source>
        <dbReference type="ARBA" id="ARBA00022490"/>
    </source>
</evidence>
<dbReference type="PANTHER" id="PTHR11805">
    <property type="entry name" value="CYSTEINE-RICH PDZ-BINDING PROTEIN"/>
    <property type="match status" value="1"/>
</dbReference>
<evidence type="ECO:0000313" key="10">
    <source>
        <dbReference type="EMBL" id="KAL1510636.1"/>
    </source>
</evidence>
<dbReference type="InterPro" id="IPR019367">
    <property type="entry name" value="PDZ-binding_CRIPT"/>
</dbReference>
<dbReference type="GO" id="GO:0006397">
    <property type="term" value="P:mRNA processing"/>
    <property type="evidence" value="ECO:0007669"/>
    <property type="project" value="UniProtKB-KW"/>
</dbReference>
<name>A0AB34J235_PRYPA</name>
<keyword evidence="7" id="KW-0508">mRNA splicing</keyword>
<evidence type="ECO:0000256" key="9">
    <source>
        <dbReference type="SAM" id="MobiDB-lite"/>
    </source>
</evidence>
<evidence type="ECO:0000313" key="11">
    <source>
        <dbReference type="Proteomes" id="UP001515480"/>
    </source>
</evidence>
<feature type="region of interest" description="Disordered" evidence="9">
    <location>
        <begin position="179"/>
        <end position="248"/>
    </location>
</feature>
<evidence type="ECO:0000256" key="7">
    <source>
        <dbReference type="ARBA" id="ARBA00023187"/>
    </source>
</evidence>
<dbReference type="GO" id="GO:0008017">
    <property type="term" value="F:microtubule binding"/>
    <property type="evidence" value="ECO:0007669"/>
    <property type="project" value="TreeGrafter"/>
</dbReference>
<dbReference type="Proteomes" id="UP001515480">
    <property type="component" value="Unassembled WGS sequence"/>
</dbReference>
<comment type="similarity">
    <text evidence="2">Belongs to the CRIPT family.</text>
</comment>
<accession>A0AB34J235</accession>
<reference evidence="10 11" key="1">
    <citation type="journal article" date="2024" name="Science">
        <title>Giant polyketide synthase enzymes in the biosynthesis of giant marine polyether toxins.</title>
        <authorList>
            <person name="Fallon T.R."/>
            <person name="Shende V.V."/>
            <person name="Wierzbicki I.H."/>
            <person name="Pendleton A.L."/>
            <person name="Watervoot N.F."/>
            <person name="Auber R.P."/>
            <person name="Gonzalez D.J."/>
            <person name="Wisecaver J.H."/>
            <person name="Moore B.S."/>
        </authorList>
    </citation>
    <scope>NUCLEOTIDE SEQUENCE [LARGE SCALE GENOMIC DNA]</scope>
    <source>
        <strain evidence="10 11">12B1</strain>
    </source>
</reference>
<evidence type="ECO:0000256" key="1">
    <source>
        <dbReference type="ARBA" id="ARBA00004496"/>
    </source>
</evidence>
<keyword evidence="6" id="KW-0747">Spliceosome</keyword>
<evidence type="ECO:0000256" key="8">
    <source>
        <dbReference type="ARBA" id="ARBA00032518"/>
    </source>
</evidence>
<proteinExistence type="inferred from homology"/>